<feature type="region of interest" description="Disordered" evidence="4">
    <location>
        <begin position="202"/>
        <end position="254"/>
    </location>
</feature>
<keyword evidence="2" id="KW-0539">Nucleus</keyword>
<dbReference type="PANTHER" id="PTHR15502:SF7">
    <property type="entry name" value="CALCINEURIN-BINDING PROTEIN CABIN-1"/>
    <property type="match status" value="1"/>
</dbReference>
<accession>A0A6A4WAI5</accession>
<dbReference type="AlphaFoldDB" id="A0A6A4WAI5"/>
<dbReference type="EMBL" id="VIIS01001234">
    <property type="protein sequence ID" value="KAF0300794.1"/>
    <property type="molecule type" value="Genomic_DNA"/>
</dbReference>
<evidence type="ECO:0000256" key="2">
    <source>
        <dbReference type="ARBA" id="ARBA00023242"/>
    </source>
</evidence>
<name>A0A6A4WAI5_AMPAM</name>
<reference evidence="5 6" key="1">
    <citation type="submission" date="2019-07" db="EMBL/GenBank/DDBJ databases">
        <title>Draft genome assembly of a fouling barnacle, Amphibalanus amphitrite (Darwin, 1854): The first reference genome for Thecostraca.</title>
        <authorList>
            <person name="Kim W."/>
        </authorList>
    </citation>
    <scope>NUCLEOTIDE SEQUENCE [LARGE SCALE GENOMIC DNA]</scope>
    <source>
        <strain evidence="5">SNU_AA5</strain>
        <tissue evidence="5">Soma without cirri and trophi</tissue>
    </source>
</reference>
<dbReference type="PANTHER" id="PTHR15502">
    <property type="entry name" value="CALCINEURIN-BINDING PROTEIN CABIN 1-RELATED"/>
    <property type="match status" value="1"/>
</dbReference>
<dbReference type="PROSITE" id="PS50005">
    <property type="entry name" value="TPR"/>
    <property type="match status" value="1"/>
</dbReference>
<dbReference type="Gene3D" id="1.25.40.10">
    <property type="entry name" value="Tetratricopeptide repeat domain"/>
    <property type="match status" value="1"/>
</dbReference>
<evidence type="ECO:0000313" key="5">
    <source>
        <dbReference type="EMBL" id="KAF0300794.1"/>
    </source>
</evidence>
<dbReference type="InterPro" id="IPR011990">
    <property type="entry name" value="TPR-like_helical_dom_sf"/>
</dbReference>
<dbReference type="SUPFAM" id="SSF48452">
    <property type="entry name" value="TPR-like"/>
    <property type="match status" value="1"/>
</dbReference>
<feature type="repeat" description="TPR" evidence="3">
    <location>
        <begin position="116"/>
        <end position="149"/>
    </location>
</feature>
<protein>
    <submittedName>
        <fullName evidence="5">Calcineurin-binding protein cabin-1</fullName>
    </submittedName>
</protein>
<comment type="caution">
    <text evidence="5">The sequence shown here is derived from an EMBL/GenBank/DDBJ whole genome shotgun (WGS) entry which is preliminary data.</text>
</comment>
<keyword evidence="6" id="KW-1185">Reference proteome</keyword>
<proteinExistence type="predicted"/>
<dbReference type="GO" id="GO:0031491">
    <property type="term" value="F:nucleosome binding"/>
    <property type="evidence" value="ECO:0007669"/>
    <property type="project" value="TreeGrafter"/>
</dbReference>
<comment type="subcellular location">
    <subcellularLocation>
        <location evidence="1">Nucleus</location>
    </subcellularLocation>
</comment>
<evidence type="ECO:0000256" key="1">
    <source>
        <dbReference type="ARBA" id="ARBA00004123"/>
    </source>
</evidence>
<dbReference type="InterPro" id="IPR033053">
    <property type="entry name" value="Hir3/CABIN1"/>
</dbReference>
<evidence type="ECO:0000256" key="4">
    <source>
        <dbReference type="SAM" id="MobiDB-lite"/>
    </source>
</evidence>
<keyword evidence="3" id="KW-0802">TPR repeat</keyword>
<gene>
    <name evidence="5" type="primary">Cabin1</name>
    <name evidence="5" type="ORF">FJT64_026795</name>
</gene>
<dbReference type="SMART" id="SM00028">
    <property type="entry name" value="TPR"/>
    <property type="match status" value="2"/>
</dbReference>
<dbReference type="GO" id="GO:0006325">
    <property type="term" value="P:chromatin organization"/>
    <property type="evidence" value="ECO:0007669"/>
    <property type="project" value="InterPro"/>
</dbReference>
<evidence type="ECO:0000256" key="3">
    <source>
        <dbReference type="PROSITE-ProRule" id="PRU00339"/>
    </source>
</evidence>
<evidence type="ECO:0000313" key="6">
    <source>
        <dbReference type="Proteomes" id="UP000440578"/>
    </source>
</evidence>
<dbReference type="Proteomes" id="UP000440578">
    <property type="component" value="Unassembled WGS sequence"/>
</dbReference>
<sequence>MSRIAALNDEEPTQLSTGEIQPVITREAQEDAAYQQYTEALRLQAAGDDDGADVLFRAVLASPALADTAEPDTSGMARLLRYTCHKNLGSGALRRGQHEAALAGLLTAAAIDDSDVTLWYKVGVAAYRCGRYHQARSAFKQGLACSPGHWPCMDSLVSVLYLLNDFEECVLRLSAAFRRDPQYTRGRALVDLMLKEQPSLRDTMRPFLPDGDSTLSGREYDPAAGERLTKETVTLRTQRREQQRRPRPLASLSLSRPPAAASWEEVGRSLLHLYKHVTDGGAALVSA</sequence>
<dbReference type="OrthoDB" id="6376137at2759"/>
<organism evidence="5 6">
    <name type="scientific">Amphibalanus amphitrite</name>
    <name type="common">Striped barnacle</name>
    <name type="synonym">Balanus amphitrite</name>
    <dbReference type="NCBI Taxonomy" id="1232801"/>
    <lineage>
        <taxon>Eukaryota</taxon>
        <taxon>Metazoa</taxon>
        <taxon>Ecdysozoa</taxon>
        <taxon>Arthropoda</taxon>
        <taxon>Crustacea</taxon>
        <taxon>Multicrustacea</taxon>
        <taxon>Cirripedia</taxon>
        <taxon>Thoracica</taxon>
        <taxon>Thoracicalcarea</taxon>
        <taxon>Balanomorpha</taxon>
        <taxon>Balanoidea</taxon>
        <taxon>Balanidae</taxon>
        <taxon>Amphibalaninae</taxon>
        <taxon>Amphibalanus</taxon>
    </lineage>
</organism>
<dbReference type="GO" id="GO:0005634">
    <property type="term" value="C:nucleus"/>
    <property type="evidence" value="ECO:0007669"/>
    <property type="project" value="UniProtKB-SubCell"/>
</dbReference>
<dbReference type="InterPro" id="IPR019734">
    <property type="entry name" value="TPR_rpt"/>
</dbReference>